<dbReference type="AlphaFoldDB" id="A0A9P4N4A4"/>
<dbReference type="Pfam" id="PF01636">
    <property type="entry name" value="APH"/>
    <property type="match status" value="1"/>
</dbReference>
<feature type="region of interest" description="Disordered" evidence="1">
    <location>
        <begin position="1"/>
        <end position="39"/>
    </location>
</feature>
<evidence type="ECO:0000313" key="3">
    <source>
        <dbReference type="EMBL" id="KAF2261689.1"/>
    </source>
</evidence>
<dbReference type="OrthoDB" id="4177236at2759"/>
<dbReference type="PANTHER" id="PTHR21310:SF48">
    <property type="entry name" value="AMINOGLYCOSIDE PHOSPHOTRANSFERASE DOMAIN-CONTAINING PROTEIN"/>
    <property type="match status" value="1"/>
</dbReference>
<evidence type="ECO:0000256" key="1">
    <source>
        <dbReference type="SAM" id="MobiDB-lite"/>
    </source>
</evidence>
<dbReference type="Proteomes" id="UP000800093">
    <property type="component" value="Unassembled WGS sequence"/>
</dbReference>
<accession>A0A9P4N4A4</accession>
<gene>
    <name evidence="3" type="ORF">CC78DRAFT_546446</name>
</gene>
<dbReference type="Gene3D" id="3.90.1200.10">
    <property type="match status" value="1"/>
</dbReference>
<comment type="caution">
    <text evidence="3">The sequence shown here is derived from an EMBL/GenBank/DDBJ whole genome shotgun (WGS) entry which is preliminary data.</text>
</comment>
<dbReference type="EMBL" id="ML986652">
    <property type="protein sequence ID" value="KAF2261689.1"/>
    <property type="molecule type" value="Genomic_DNA"/>
</dbReference>
<protein>
    <recommendedName>
        <fullName evidence="2">Aminoglycoside phosphotransferase domain-containing protein</fullName>
    </recommendedName>
</protein>
<feature type="domain" description="Aminoglycoside phosphotransferase" evidence="2">
    <location>
        <begin position="152"/>
        <end position="365"/>
    </location>
</feature>
<evidence type="ECO:0000259" key="2">
    <source>
        <dbReference type="Pfam" id="PF01636"/>
    </source>
</evidence>
<reference evidence="4" key="1">
    <citation type="journal article" date="2020" name="Stud. Mycol.">
        <title>101 Dothideomycetes genomes: A test case for predicting lifestyles and emergence of pathogens.</title>
        <authorList>
            <person name="Haridas S."/>
            <person name="Albert R."/>
            <person name="Binder M."/>
            <person name="Bloem J."/>
            <person name="LaButti K."/>
            <person name="Salamov A."/>
            <person name="Andreopoulos B."/>
            <person name="Baker S."/>
            <person name="Barry K."/>
            <person name="Bills G."/>
            <person name="Bluhm B."/>
            <person name="Cannon C."/>
            <person name="Castanera R."/>
            <person name="Culley D."/>
            <person name="Daum C."/>
            <person name="Ezra D."/>
            <person name="Gonzalez J."/>
            <person name="Henrissat B."/>
            <person name="Kuo A."/>
            <person name="Liang C."/>
            <person name="Lipzen A."/>
            <person name="Lutzoni F."/>
            <person name="Magnuson J."/>
            <person name="Mondo S."/>
            <person name="Nolan M."/>
            <person name="Ohm R."/>
            <person name="Pangilinan J."/>
            <person name="Park H.-J."/>
            <person name="Ramirez L."/>
            <person name="Alfaro M."/>
            <person name="Sun H."/>
            <person name="Tritt A."/>
            <person name="Yoshinaga Y."/>
            <person name="Zwiers L.-H."/>
            <person name="Turgeon B."/>
            <person name="Goodwin S."/>
            <person name="Spatafora J."/>
            <person name="Crous P."/>
            <person name="Grigoriev I."/>
        </authorList>
    </citation>
    <scope>NUCLEOTIDE SEQUENCE [LARGE SCALE GENOMIC DNA]</scope>
    <source>
        <strain evidence="4">CBS 304.66</strain>
    </source>
</reference>
<dbReference type="SUPFAM" id="SSF56112">
    <property type="entry name" value="Protein kinase-like (PK-like)"/>
    <property type="match status" value="1"/>
</dbReference>
<dbReference type="CDD" id="cd05120">
    <property type="entry name" value="APH_ChoK_like"/>
    <property type="match status" value="1"/>
</dbReference>
<keyword evidence="4" id="KW-1185">Reference proteome</keyword>
<dbReference type="PANTHER" id="PTHR21310">
    <property type="entry name" value="AMINOGLYCOSIDE PHOSPHOTRANSFERASE-RELATED-RELATED"/>
    <property type="match status" value="1"/>
</dbReference>
<evidence type="ECO:0000313" key="4">
    <source>
        <dbReference type="Proteomes" id="UP000800093"/>
    </source>
</evidence>
<dbReference type="InterPro" id="IPR002575">
    <property type="entry name" value="Aminoglycoside_PTrfase"/>
</dbReference>
<dbReference type="InterPro" id="IPR051678">
    <property type="entry name" value="AGP_Transferase"/>
</dbReference>
<name>A0A9P4N4A4_9PLEO</name>
<sequence length="392" mass="44621">MCTLLRRERKRRKGSGAPRGRPRNTPAQAEEARMRKEENQRARYQLKKAITRGARLSRDLRVFAPQPPAAGDFLIFVGGDHAENVHLVAAMMASFTLPYFVDEASLPSALPTAEEIESATEILNERMSGASGKVVGVGDHFIVKYGAFVNLQEGQTMLFLQHSSTIPVPRIYALYQKPGTDNDTYRYIVMERIRGPSLASLWLKIGQTEKEAVASKLRHVFEEMRRLESPGGYCSFGRCGLTDSLFDSGDDSTSFNGPFDTESDLNEAMIARYASEGHSKHKTQHFSRAFKDVFQNHAPVFTHADFQRKNVMFRKPPATTENGLVQWASTDLELVIIDWEFAGWYPSYWEYSRALFGCGAWKDDWSDWIEKILEPYRNEYAWVLLFLTELFS</sequence>
<dbReference type="InterPro" id="IPR011009">
    <property type="entry name" value="Kinase-like_dom_sf"/>
</dbReference>
<proteinExistence type="predicted"/>
<feature type="compositionally biased region" description="Basic and acidic residues" evidence="1">
    <location>
        <begin position="30"/>
        <end position="39"/>
    </location>
</feature>
<organism evidence="3 4">
    <name type="scientific">Lojkania enalia</name>
    <dbReference type="NCBI Taxonomy" id="147567"/>
    <lineage>
        <taxon>Eukaryota</taxon>
        <taxon>Fungi</taxon>
        <taxon>Dikarya</taxon>
        <taxon>Ascomycota</taxon>
        <taxon>Pezizomycotina</taxon>
        <taxon>Dothideomycetes</taxon>
        <taxon>Pleosporomycetidae</taxon>
        <taxon>Pleosporales</taxon>
        <taxon>Pleosporales incertae sedis</taxon>
        <taxon>Lojkania</taxon>
    </lineage>
</organism>